<dbReference type="Gene3D" id="1.10.287.470">
    <property type="entry name" value="Helix hairpin bin"/>
    <property type="match status" value="1"/>
</dbReference>
<name>A0A2T4J057_9HYPH</name>
<dbReference type="NCBIfam" id="TIGR01730">
    <property type="entry name" value="RND_mfp"/>
    <property type="match status" value="1"/>
</dbReference>
<evidence type="ECO:0000256" key="2">
    <source>
        <dbReference type="SAM" id="Coils"/>
    </source>
</evidence>
<evidence type="ECO:0000256" key="1">
    <source>
        <dbReference type="ARBA" id="ARBA00009477"/>
    </source>
</evidence>
<feature type="transmembrane region" description="Helical" evidence="4">
    <location>
        <begin position="29"/>
        <end position="47"/>
    </location>
</feature>
<reference evidence="8 9" key="1">
    <citation type="submission" date="2018-03" db="EMBL/GenBank/DDBJ databases">
        <title>Genome sequence of the symbiotic type strain Mesorhizobium helmanticense CSLC115NT isolated from Lotus corniculatus nodules.</title>
        <authorList>
            <person name="Sannazzaro A.I."/>
            <person name="Torres Tejerizo G.A."/>
            <person name="Dip D."/>
            <person name="Caballero M."/>
            <person name="Pistorio M."/>
            <person name="Estrella M.J."/>
        </authorList>
    </citation>
    <scope>NUCLEOTIDE SEQUENCE [LARGE SCALE GENOMIC DNA]</scope>
    <source>
        <strain evidence="8 9">CSLC115N</strain>
    </source>
</reference>
<feature type="domain" description="Multidrug resistance protein MdtA-like barrel-sandwich hybrid" evidence="6">
    <location>
        <begin position="96"/>
        <end position="248"/>
    </location>
</feature>
<feature type="region of interest" description="Disordered" evidence="3">
    <location>
        <begin position="1"/>
        <end position="23"/>
    </location>
</feature>
<dbReference type="Pfam" id="PF25876">
    <property type="entry name" value="HH_MFP_RND"/>
    <property type="match status" value="1"/>
</dbReference>
<dbReference type="Gene3D" id="2.40.420.20">
    <property type="match status" value="1"/>
</dbReference>
<dbReference type="PANTHER" id="PTHR30469:SF37">
    <property type="entry name" value="RAGD PROTEIN"/>
    <property type="match status" value="1"/>
</dbReference>
<dbReference type="Gene3D" id="2.40.30.170">
    <property type="match status" value="1"/>
</dbReference>
<dbReference type="OrthoDB" id="9806939at2"/>
<evidence type="ECO:0000256" key="3">
    <source>
        <dbReference type="SAM" id="MobiDB-lite"/>
    </source>
</evidence>
<comment type="caution">
    <text evidence="8">The sequence shown here is derived from an EMBL/GenBank/DDBJ whole genome shotgun (WGS) entry which is preliminary data.</text>
</comment>
<evidence type="ECO:0000259" key="5">
    <source>
        <dbReference type="Pfam" id="PF25876"/>
    </source>
</evidence>
<dbReference type="GO" id="GO:1990281">
    <property type="term" value="C:efflux pump complex"/>
    <property type="evidence" value="ECO:0007669"/>
    <property type="project" value="TreeGrafter"/>
</dbReference>
<organism evidence="8 9">
    <name type="scientific">Mesorhizobium helmanticense</name>
    <dbReference type="NCBI Taxonomy" id="1776423"/>
    <lineage>
        <taxon>Bacteria</taxon>
        <taxon>Pseudomonadati</taxon>
        <taxon>Pseudomonadota</taxon>
        <taxon>Alphaproteobacteria</taxon>
        <taxon>Hyphomicrobiales</taxon>
        <taxon>Phyllobacteriaceae</taxon>
        <taxon>Mesorhizobium</taxon>
    </lineage>
</organism>
<sequence>MKPRDHLDQPDDTVRDGATERPPRRGGGWLLALGALTLLTTGLAYGVQGYYSRNRELAAAAEQARDFVPQVRVAAVRPSDDIVQVSLPATTTAYDVADIFARASGYIETRAVDIGDKVKKGQLLAKIAVPELDDQILQAQATLGQLQAALQQAQANLDLAKVTWQRDKPLVDQGWITKQQGTIDVQSLKAQEAAVGVAQANVNAQQDQLRVLDQQQAYQQVVAPFDGVITQRNVDIGSLVQADTTNSTFLFAIMQGDVIRAQVYVPQDQAFGLTPGVKAVLQVPEIPGRTFPGTVTRIADALAPGTRTLLTEIDIPNPDGVLTPGTYCTVELQIPRKTPSFSVSADAIIFNADGLQVAVVEGGVAHIRKISVARDLGTEVEVRDGVKQGDLVILNPPVELAEGSKVQISPAAVGTP</sequence>
<proteinExistence type="inferred from homology"/>
<dbReference type="InterPro" id="IPR058625">
    <property type="entry name" value="MdtA-like_BSH"/>
</dbReference>
<protein>
    <submittedName>
        <fullName evidence="8">Efflux RND transporter periplasmic adaptor subunit</fullName>
    </submittedName>
</protein>
<dbReference type="EMBL" id="PZJX01000014">
    <property type="protein sequence ID" value="PTE11227.1"/>
    <property type="molecule type" value="Genomic_DNA"/>
</dbReference>
<accession>A0A2T4J057</accession>
<dbReference type="PANTHER" id="PTHR30469">
    <property type="entry name" value="MULTIDRUG RESISTANCE PROTEIN MDTA"/>
    <property type="match status" value="1"/>
</dbReference>
<evidence type="ECO:0000313" key="8">
    <source>
        <dbReference type="EMBL" id="PTE11227.1"/>
    </source>
</evidence>
<evidence type="ECO:0000259" key="7">
    <source>
        <dbReference type="Pfam" id="PF25954"/>
    </source>
</evidence>
<feature type="domain" description="CusB-like beta-barrel" evidence="7">
    <location>
        <begin position="262"/>
        <end position="333"/>
    </location>
</feature>
<dbReference type="InterPro" id="IPR006143">
    <property type="entry name" value="RND_pump_MFP"/>
</dbReference>
<dbReference type="AlphaFoldDB" id="A0A2T4J057"/>
<gene>
    <name evidence="8" type="ORF">C9427_06650</name>
</gene>
<evidence type="ECO:0000313" key="9">
    <source>
        <dbReference type="Proteomes" id="UP000240259"/>
    </source>
</evidence>
<keyword evidence="2" id="KW-0175">Coiled coil</keyword>
<keyword evidence="9" id="KW-1185">Reference proteome</keyword>
<evidence type="ECO:0000256" key="4">
    <source>
        <dbReference type="SAM" id="Phobius"/>
    </source>
</evidence>
<dbReference type="GO" id="GO:0015562">
    <property type="term" value="F:efflux transmembrane transporter activity"/>
    <property type="evidence" value="ECO:0007669"/>
    <property type="project" value="TreeGrafter"/>
</dbReference>
<dbReference type="Gene3D" id="2.40.50.100">
    <property type="match status" value="1"/>
</dbReference>
<evidence type="ECO:0000259" key="6">
    <source>
        <dbReference type="Pfam" id="PF25917"/>
    </source>
</evidence>
<dbReference type="InterPro" id="IPR058624">
    <property type="entry name" value="MdtA-like_HH"/>
</dbReference>
<keyword evidence="4" id="KW-0812">Transmembrane</keyword>
<dbReference type="SUPFAM" id="SSF111369">
    <property type="entry name" value="HlyD-like secretion proteins"/>
    <property type="match status" value="1"/>
</dbReference>
<keyword evidence="4" id="KW-1133">Transmembrane helix</keyword>
<dbReference type="Proteomes" id="UP000240259">
    <property type="component" value="Unassembled WGS sequence"/>
</dbReference>
<dbReference type="Pfam" id="PF25917">
    <property type="entry name" value="BSH_RND"/>
    <property type="match status" value="1"/>
</dbReference>
<dbReference type="Pfam" id="PF25954">
    <property type="entry name" value="Beta-barrel_RND_2"/>
    <property type="match status" value="1"/>
</dbReference>
<keyword evidence="4" id="KW-0472">Membrane</keyword>
<dbReference type="InterPro" id="IPR058792">
    <property type="entry name" value="Beta-barrel_RND_2"/>
</dbReference>
<feature type="domain" description="Multidrug resistance protein MdtA-like alpha-helical hairpin" evidence="5">
    <location>
        <begin position="143"/>
        <end position="209"/>
    </location>
</feature>
<comment type="similarity">
    <text evidence="1">Belongs to the membrane fusion protein (MFP) (TC 8.A.1) family.</text>
</comment>
<feature type="coiled-coil region" evidence="2">
    <location>
        <begin position="136"/>
        <end position="163"/>
    </location>
</feature>